<feature type="modified residue" description="4-aspartylphosphate" evidence="6">
    <location>
        <position position="2821"/>
    </location>
</feature>
<evidence type="ECO:0000256" key="1">
    <source>
        <dbReference type="ARBA" id="ARBA00000085"/>
    </source>
</evidence>
<feature type="compositionally biased region" description="Low complexity" evidence="7">
    <location>
        <begin position="2904"/>
        <end position="2915"/>
    </location>
</feature>
<feature type="compositionally biased region" description="Low complexity" evidence="7">
    <location>
        <begin position="447"/>
        <end position="464"/>
    </location>
</feature>
<feature type="region of interest" description="Disordered" evidence="7">
    <location>
        <begin position="2843"/>
        <end position="2915"/>
    </location>
</feature>
<reference evidence="10" key="1">
    <citation type="journal article" date="2023" name="PhytoFront">
        <title>Draft Genome Resources of Seven Strains of Tilletia horrida, Causal Agent of Kernel Smut of Rice.</title>
        <authorList>
            <person name="Khanal S."/>
            <person name="Antony Babu S."/>
            <person name="Zhou X.G."/>
        </authorList>
    </citation>
    <scope>NUCLEOTIDE SEQUENCE</scope>
    <source>
        <strain evidence="10">TX6</strain>
    </source>
</reference>
<dbReference type="InterPro" id="IPR004358">
    <property type="entry name" value="Sig_transdc_His_kin-like_C"/>
</dbReference>
<dbReference type="InterPro" id="IPR001789">
    <property type="entry name" value="Sig_transdc_resp-reg_receiver"/>
</dbReference>
<feature type="compositionally biased region" description="Pro residues" evidence="7">
    <location>
        <begin position="2516"/>
        <end position="2526"/>
    </location>
</feature>
<feature type="region of interest" description="Disordered" evidence="7">
    <location>
        <begin position="1819"/>
        <end position="1847"/>
    </location>
</feature>
<dbReference type="CDD" id="cd00082">
    <property type="entry name" value="HisKA"/>
    <property type="match status" value="1"/>
</dbReference>
<feature type="compositionally biased region" description="Polar residues" evidence="7">
    <location>
        <begin position="61"/>
        <end position="75"/>
    </location>
</feature>
<feature type="domain" description="Response regulatory" evidence="9">
    <location>
        <begin position="2769"/>
        <end position="2986"/>
    </location>
</feature>
<feature type="compositionally biased region" description="Basic and acidic residues" evidence="7">
    <location>
        <begin position="1312"/>
        <end position="1325"/>
    </location>
</feature>
<feature type="compositionally biased region" description="Low complexity" evidence="7">
    <location>
        <begin position="711"/>
        <end position="722"/>
    </location>
</feature>
<dbReference type="Gene3D" id="3.40.50.2300">
    <property type="match status" value="1"/>
</dbReference>
<feature type="compositionally biased region" description="Low complexity" evidence="7">
    <location>
        <begin position="1171"/>
        <end position="1182"/>
    </location>
</feature>
<feature type="region of interest" description="Disordered" evidence="7">
    <location>
        <begin position="613"/>
        <end position="639"/>
    </location>
</feature>
<evidence type="ECO:0000259" key="8">
    <source>
        <dbReference type="PROSITE" id="PS50109"/>
    </source>
</evidence>
<sequence>MASQPDSHPAAEPSSFPASVVSEPVPTGSGRPRSLLSSASSSSIGLHQDVEGSSVPGHAILSSSPPVTGRPVSTASSSHHHHHHFSSHSHALHGTGHGPHSAHIVRAKAAVRSSNPGWRASVCGPSSTAAPGAAGPGLDSPTLARDSQAAGYVYGYAGMYHAPESPSLSTRTSISSASGGAGGPAQAANNISAQNGRGAGGSSQGAARAAVGSGRSDPSAAGGSSQGHQGHTVELNEQYSNLSGASRQSIAMAAFKWDSLPVMGSTSANGSDMGVAAESTVSSSERARHLASTGLPHDLDDGDDLISEPRSFTQRTVEPAGTEIMNEIPVLSPPYGEFGQAEDADAVLPAEISPRGGSTGAFPSFPPDGDSRRASARTTGTMHNLLQRRFEHEMRARNMSESRSPGARFGESSEHGYGGSASAANLGSRQDAHRQSHSGFVAGGEPSSSEISASTSNANSENSSPQAPRTIQTSTGDGRRESASPGSRTGTSSVHDGPAYRSPPPLRLVPIPAAPKIAGAGHEGKYDWANFVFAYSRGKWDPQRLPRPPGHSTLHPGVKTRITQPSALARKSSFNSGELSAAKRNSIVPSSAGLVASPKQVSRVLTQPSVLESDGLTAPGLQVSPATPLEGPKTGDEQDQLADLAPRRPSLTYIADSPPSLSDSTGLPLANTKTPVTPFKPVTAEEAAARVAVAFQTAQALLRERDDAKLAAAPGSTSGAAACEDEDQPGPSSNELVVGMDTQSLSCTESYTSPFTNVAVQNMLDERAKASGSSATASGGEKVGTEPAMLSPTSLVPGGKDAVPHGREGLALSAALGTHVASQRSHTYNGTDHISYPLSYNKDANAQSKTDADRDALEQKTGGRDRQAGAQDRLDAAAQTKSLPAGSNPNDLWDSSSIGLSKRKETGPQDQSKASSDVRETEKTPAHPGGFKLDAKSQRKVEAIAEQDFKEQLARSSANSTAQLSNKAVLKDRSPFSTDDAKAGGAAVLQRPGPTPVQTSPPQSTEGKVKPVQKKAGSARSSGSGSGSSGAGSFHNPALHRRRRPSPSTGNLTPPASGGPGAIPRRIALPPGIASSSSSPTSSDRTLGLGAVTPWSRSSRGDTSAVDDQGDADGARAKGPSLQSNSSPSAQRFDHSRLDVQAEAANEIDEPGGLRSQEGHAAPQKRSTASPGQKQVGQVQPGSAEDKGPTFSTIGSSNADTPTTTGNMGRHASYNGTPAPRSPDEAYESTSASGNGSSISRRKKRPGSSGGVHHSIKNSPHVHVSRDHGSGWGGTGLNSSAVAELRLAASRRKSLETDVPMLLNVGTSTQRDGTDQESAKNDERSTSSSTKVNRDSAKQSGAALRLSGKLPYSTGTGTGSKGSSATANLPASALGMLKLQLTHSLSFPPDKEVQNILVQRLIPESSEFVGKEVPTPTSAAEDTRKSSQSESLLTYTLKQSKTEIIDGVQVTDRWTAQQTIQHIRSEQAETAEKDAGGLKVDAQTEVRSRDFASTRDNAPSDATKNQSITSTPPQTRASQPMKDISTPVRSATAIPPSAEKVKTSPVAASVHESSLDAKVSDIPDTDTNACALSSFHRAGDGVGQFSRANLLPSGAASTNMFLAAGGRAEAFYIQNGYLPAILPPNEIERRQALKRYGPPKLAGNVNFDRIAHLVKLVFNTKLVLVSLVGENEQIFQTESGGGGSVTLQVLQRLAASRDCSFCAHAILQDGDEPIVILDASRDWRFAGNPLVLGPPNIRFYAGSPLRTADGYNIGSLCIIDDQPWTEFSPRQRHTLKEFARVVMREMELLRDRIQLGLRDSMQRSIESFTRECVEMDLEDTAPAPPKVDEALKGEGSASSGSGSGSQVTPGIHRVYSLAARAIKDALQLSGAVVFDLSHLELLDTVAADVDDVEARHSVFFPGPLHEADYAGSFNSPPGSVRSRHTSVLSDTACIPETELGRRSSDDSIRYGVRQQQTRLVPPMAVLGSCETLAPPQTREDPVPLSHHLKVAEFLRVHRSGRYFPFIPGPFRHLLPAGMSNLLMVPIFGLNKQPFAMLCAYSQDHEDTPSLDELKESGLQYLRAIGMIVLSAVLKKDIVLADKAKSHFISNISHELRTPLHGILAAAELLAETKLNSTQGSYLETVEACGKSLLELVNHVLDFTKLSGNSLSNAARQQEKTKCDLVKLTQEVCESSWIGSIAKALENKHSGIGSVYAPPSDYDEYDDGSTQKKISSGVVKMRETGVEVVIDISIRESGWLVQCDAGGIRRVLMNLIGNSLKFTTSGFVHVSLREIQSTDTHVVIELGVTDTGRGISRSFLEEQLFHPFTQENPLGTGTGLGLSIVNSIVQSPALNGKIDVWSTEGQGTEIRVTCELELSEPSVNEGMVYRPALRVQRLYSVSLLSFGYTRGEEDLKEVIKSYLADWWGFEVSEAINPNVVPEQLGDLVLINEDTVPLRDIIQRGGRLPPVILLASARGDTSTTAACEAYHAAGGVARVLFKPAGPAKLESVLDFCLQCLERMRRGDPPDPRETKPSTPLPSPSPSPRESPAWRPVLEQQKSYFGPTADPISGTDIAKKDTDADMTPTDDVTPGSRWNDLTPKPKGIPSPSNLHKHSPHISPHPPEANSTLLIRRHSAESKVSHVATLESDGADNSCSQGNKAAHAQASAGSAKPSRPLLPPRSITYHEPRLHKHVLMSPHGGAWRSGAGHSHEGPDYFAFTSSSGAGSTPTERDTGSLPSSPGSVISLEGGEGAVLKTAVQTPSGSMSSSTSMRATQGSSSAVKPKRQLKILSVEDNPINRRVIQAFLTKMGVEFVEATDGVQGVKAFAAHPPHYFDVILMDLSMPNLDGIGATAAIRRIELDREKDGSATPTGAMSTSSTVMYEAKGPPASSTGRRVSPGSQATTSPTSTADSHQSTGTAPVPSSETSMDSSAAAAASATATAAIAATSSGPPRRLPHPRTRVKIFALTGRSTDEDKRKAFATGADGYIVKPLSYKVLSSLLKMLAR</sequence>
<feature type="compositionally biased region" description="Polar residues" evidence="7">
    <location>
        <begin position="2870"/>
        <end position="2899"/>
    </location>
</feature>
<feature type="region of interest" description="Disordered" evidence="7">
    <location>
        <begin position="2699"/>
        <end position="2723"/>
    </location>
</feature>
<feature type="compositionally biased region" description="Polar residues" evidence="7">
    <location>
        <begin position="2699"/>
        <end position="2709"/>
    </location>
</feature>
<dbReference type="Pfam" id="PF02518">
    <property type="entry name" value="HATPase_c"/>
    <property type="match status" value="1"/>
</dbReference>
<gene>
    <name evidence="10" type="ORF">OC846_004331</name>
</gene>
<feature type="region of interest" description="Disordered" evidence="7">
    <location>
        <begin position="2502"/>
        <end position="2605"/>
    </location>
</feature>
<dbReference type="InterPro" id="IPR003661">
    <property type="entry name" value="HisK_dim/P_dom"/>
</dbReference>
<feature type="compositionally biased region" description="Polar residues" evidence="7">
    <location>
        <begin position="1121"/>
        <end position="1130"/>
    </location>
</feature>
<dbReference type="Pfam" id="PF00512">
    <property type="entry name" value="HisKA"/>
    <property type="match status" value="1"/>
</dbReference>
<dbReference type="PANTHER" id="PTHR43047">
    <property type="entry name" value="TWO-COMPONENT HISTIDINE PROTEIN KINASE"/>
    <property type="match status" value="1"/>
</dbReference>
<feature type="compositionally biased region" description="Basic and acidic residues" evidence="7">
    <location>
        <begin position="969"/>
        <end position="982"/>
    </location>
</feature>
<feature type="compositionally biased region" description="Basic residues" evidence="7">
    <location>
        <begin position="78"/>
        <end position="91"/>
    </location>
</feature>
<feature type="region of interest" description="Disordered" evidence="7">
    <location>
        <begin position="2628"/>
        <end position="2662"/>
    </location>
</feature>
<evidence type="ECO:0000256" key="4">
    <source>
        <dbReference type="ARBA" id="ARBA00022679"/>
    </source>
</evidence>
<dbReference type="SMART" id="SM00387">
    <property type="entry name" value="HATPase_c"/>
    <property type="match status" value="1"/>
</dbReference>
<dbReference type="Gene3D" id="1.10.287.130">
    <property type="match status" value="1"/>
</dbReference>
<feature type="compositionally biased region" description="Low complexity" evidence="7">
    <location>
        <begin position="996"/>
        <end position="1005"/>
    </location>
</feature>
<feature type="region of interest" description="Disordered" evidence="7">
    <location>
        <begin position="710"/>
        <end position="734"/>
    </location>
</feature>
<proteinExistence type="predicted"/>
<feature type="region of interest" description="Disordered" evidence="7">
    <location>
        <begin position="1"/>
        <end position="102"/>
    </location>
</feature>
<feature type="compositionally biased region" description="Low complexity" evidence="7">
    <location>
        <begin position="165"/>
        <end position="196"/>
    </location>
</feature>
<evidence type="ECO:0000256" key="3">
    <source>
        <dbReference type="ARBA" id="ARBA00022553"/>
    </source>
</evidence>
<dbReference type="InterPro" id="IPR029016">
    <property type="entry name" value="GAF-like_dom_sf"/>
</dbReference>
<dbReference type="GO" id="GO:0000155">
    <property type="term" value="F:phosphorelay sensor kinase activity"/>
    <property type="evidence" value="ECO:0007669"/>
    <property type="project" value="InterPro"/>
</dbReference>
<feature type="compositionally biased region" description="Low complexity" evidence="7">
    <location>
        <begin position="2637"/>
        <end position="2652"/>
    </location>
</feature>
<comment type="caution">
    <text evidence="10">The sequence shown here is derived from an EMBL/GenBank/DDBJ whole genome shotgun (WGS) entry which is preliminary data.</text>
</comment>
<dbReference type="EMBL" id="JAPDMZ010000127">
    <property type="protein sequence ID" value="KAK0548819.1"/>
    <property type="molecule type" value="Genomic_DNA"/>
</dbReference>
<evidence type="ECO:0000256" key="7">
    <source>
        <dbReference type="SAM" id="MobiDB-lite"/>
    </source>
</evidence>
<feature type="compositionally biased region" description="Basic and acidic residues" evidence="7">
    <location>
        <begin position="850"/>
        <end position="875"/>
    </location>
</feature>
<dbReference type="SMART" id="SM00448">
    <property type="entry name" value="REC"/>
    <property type="match status" value="1"/>
</dbReference>
<accession>A0AAN6GMY1</accession>
<feature type="compositionally biased region" description="Low complexity" evidence="7">
    <location>
        <begin position="204"/>
        <end position="230"/>
    </location>
</feature>
<dbReference type="PANTHER" id="PTHR43047:SF72">
    <property type="entry name" value="OSMOSENSING HISTIDINE PROTEIN KINASE SLN1"/>
    <property type="match status" value="1"/>
</dbReference>
<dbReference type="SUPFAM" id="SSF52172">
    <property type="entry name" value="CheY-like"/>
    <property type="match status" value="2"/>
</dbReference>
<dbReference type="InterPro" id="IPR003594">
    <property type="entry name" value="HATPase_dom"/>
</dbReference>
<feature type="compositionally biased region" description="Polar residues" evidence="7">
    <location>
        <begin position="465"/>
        <end position="476"/>
    </location>
</feature>
<evidence type="ECO:0000259" key="9">
    <source>
        <dbReference type="PROSITE" id="PS50110"/>
    </source>
</evidence>
<feature type="compositionally biased region" description="Low complexity" evidence="7">
    <location>
        <begin position="2743"/>
        <end position="2752"/>
    </location>
</feature>
<dbReference type="PROSITE" id="PS50110">
    <property type="entry name" value="RESPONSE_REGULATORY"/>
    <property type="match status" value="1"/>
</dbReference>
<dbReference type="InterPro" id="IPR036097">
    <property type="entry name" value="HisK_dim/P_sf"/>
</dbReference>
<dbReference type="PRINTS" id="PR00344">
    <property type="entry name" value="BCTRLSENSOR"/>
</dbReference>
<comment type="catalytic activity">
    <reaction evidence="1">
        <text>ATP + protein L-histidine = ADP + protein N-phospho-L-histidine.</text>
        <dbReference type="EC" id="2.7.13.3"/>
    </reaction>
</comment>
<feature type="compositionally biased region" description="Basic and acidic residues" evidence="7">
    <location>
        <begin position="916"/>
        <end position="925"/>
    </location>
</feature>
<dbReference type="SUPFAM" id="SSF55781">
    <property type="entry name" value="GAF domain-like"/>
    <property type="match status" value="1"/>
</dbReference>
<feature type="domain" description="Histidine kinase" evidence="8">
    <location>
        <begin position="2090"/>
        <end position="2357"/>
    </location>
</feature>
<evidence type="ECO:0000313" key="10">
    <source>
        <dbReference type="EMBL" id="KAK0548819.1"/>
    </source>
</evidence>
<dbReference type="InterPro" id="IPR036890">
    <property type="entry name" value="HATPase_C_sf"/>
</dbReference>
<dbReference type="Gene3D" id="3.30.565.10">
    <property type="entry name" value="Histidine kinase-like ATPase, C-terminal domain"/>
    <property type="match status" value="1"/>
</dbReference>
<feature type="compositionally biased region" description="Low complexity" evidence="7">
    <location>
        <begin position="1229"/>
        <end position="1239"/>
    </location>
</feature>
<feature type="region of interest" description="Disordered" evidence="7">
    <location>
        <begin position="1411"/>
        <end position="1430"/>
    </location>
</feature>
<feature type="compositionally biased region" description="Basic and acidic residues" evidence="7">
    <location>
        <begin position="933"/>
        <end position="953"/>
    </location>
</feature>
<dbReference type="SUPFAM" id="SSF47384">
    <property type="entry name" value="Homodimeric domain of signal transducing histidine kinase"/>
    <property type="match status" value="1"/>
</dbReference>
<feature type="region of interest" description="Disordered" evidence="7">
    <location>
        <begin position="116"/>
        <end position="142"/>
    </location>
</feature>
<feature type="region of interest" description="Disordered" evidence="7">
    <location>
        <begin position="165"/>
        <end position="230"/>
    </location>
</feature>
<dbReference type="SUPFAM" id="SSF55874">
    <property type="entry name" value="ATPase domain of HSP90 chaperone/DNA topoisomerase II/histidine kinase"/>
    <property type="match status" value="1"/>
</dbReference>
<dbReference type="Gene3D" id="3.30.450.40">
    <property type="match status" value="1"/>
</dbReference>
<feature type="compositionally biased region" description="Polar residues" evidence="7">
    <location>
        <begin position="2849"/>
        <end position="2861"/>
    </location>
</feature>
<feature type="compositionally biased region" description="Polar residues" evidence="7">
    <location>
        <begin position="1190"/>
        <end position="1207"/>
    </location>
</feature>
<evidence type="ECO:0000313" key="11">
    <source>
        <dbReference type="Proteomes" id="UP001176517"/>
    </source>
</evidence>
<dbReference type="PROSITE" id="PS50109">
    <property type="entry name" value="HIS_KIN"/>
    <property type="match status" value="1"/>
</dbReference>
<feature type="region of interest" description="Disordered" evidence="7">
    <location>
        <begin position="845"/>
        <end position="1275"/>
    </location>
</feature>
<dbReference type="FunFam" id="1.10.287.130:FF:000023">
    <property type="entry name" value="Sensor histidine kinase/response regulator, putative"/>
    <property type="match status" value="1"/>
</dbReference>
<feature type="region of interest" description="Disordered" evidence="7">
    <location>
        <begin position="1466"/>
        <end position="1522"/>
    </location>
</feature>
<dbReference type="SMART" id="SM00388">
    <property type="entry name" value="HisKA"/>
    <property type="match status" value="1"/>
</dbReference>
<feature type="compositionally biased region" description="Basic and acidic residues" evidence="7">
    <location>
        <begin position="2502"/>
        <end position="2513"/>
    </location>
</feature>
<name>A0AAN6GMY1_9BASI</name>
<feature type="compositionally biased region" description="Polar residues" evidence="7">
    <location>
        <begin position="879"/>
        <end position="899"/>
    </location>
</feature>
<dbReference type="InterPro" id="IPR011006">
    <property type="entry name" value="CheY-like_superfamily"/>
</dbReference>
<feature type="compositionally biased region" description="Polar residues" evidence="7">
    <location>
        <begin position="1494"/>
        <end position="1518"/>
    </location>
</feature>
<feature type="compositionally biased region" description="Polar residues" evidence="7">
    <location>
        <begin position="954"/>
        <end position="966"/>
    </location>
</feature>
<feature type="region of interest" description="Disordered" evidence="7">
    <location>
        <begin position="2739"/>
        <end position="2763"/>
    </location>
</feature>
<feature type="region of interest" description="Disordered" evidence="7">
    <location>
        <begin position="351"/>
        <end position="381"/>
    </location>
</feature>
<keyword evidence="3 6" id="KW-0597">Phosphoprotein</keyword>
<feature type="region of interest" description="Disordered" evidence="7">
    <location>
        <begin position="1299"/>
        <end position="1365"/>
    </location>
</feature>
<dbReference type="GO" id="GO:0009927">
    <property type="term" value="F:histidine phosphotransfer kinase activity"/>
    <property type="evidence" value="ECO:0007669"/>
    <property type="project" value="TreeGrafter"/>
</dbReference>
<feature type="compositionally biased region" description="Low complexity" evidence="7">
    <location>
        <begin position="124"/>
        <end position="141"/>
    </location>
</feature>
<evidence type="ECO:0000256" key="2">
    <source>
        <dbReference type="ARBA" id="ARBA00012438"/>
    </source>
</evidence>
<dbReference type="EC" id="2.7.13.3" evidence="2"/>
<dbReference type="Proteomes" id="UP001176517">
    <property type="component" value="Unassembled WGS sequence"/>
</dbReference>
<feature type="compositionally biased region" description="Basic and acidic residues" evidence="7">
    <location>
        <begin position="1466"/>
        <end position="1493"/>
    </location>
</feature>
<keyword evidence="11" id="KW-1185">Reference proteome</keyword>
<feature type="compositionally biased region" description="Low complexity" evidence="7">
    <location>
        <begin position="770"/>
        <end position="780"/>
    </location>
</feature>
<dbReference type="CDD" id="cd17546">
    <property type="entry name" value="REC_hyHK_CKI1_RcsC-like"/>
    <property type="match status" value="1"/>
</dbReference>
<organism evidence="10 11">
    <name type="scientific">Tilletia horrida</name>
    <dbReference type="NCBI Taxonomy" id="155126"/>
    <lineage>
        <taxon>Eukaryota</taxon>
        <taxon>Fungi</taxon>
        <taxon>Dikarya</taxon>
        <taxon>Basidiomycota</taxon>
        <taxon>Ustilaginomycotina</taxon>
        <taxon>Exobasidiomycetes</taxon>
        <taxon>Tilletiales</taxon>
        <taxon>Tilletiaceae</taxon>
        <taxon>Tilletia</taxon>
    </lineage>
</organism>
<feature type="compositionally biased region" description="Low complexity" evidence="7">
    <location>
        <begin position="28"/>
        <end position="43"/>
    </location>
</feature>
<feature type="compositionally biased region" description="Polar residues" evidence="7">
    <location>
        <begin position="484"/>
        <end position="494"/>
    </location>
</feature>
<feature type="region of interest" description="Disordered" evidence="7">
    <location>
        <begin position="769"/>
        <end position="806"/>
    </location>
</feature>
<keyword evidence="4" id="KW-0808">Transferase</keyword>
<dbReference type="Pfam" id="PF00072">
    <property type="entry name" value="Response_reg"/>
    <property type="match status" value="1"/>
</dbReference>
<evidence type="ECO:0000256" key="6">
    <source>
        <dbReference type="PROSITE-ProRule" id="PRU00169"/>
    </source>
</evidence>
<evidence type="ECO:0000256" key="5">
    <source>
        <dbReference type="ARBA" id="ARBA00022777"/>
    </source>
</evidence>
<dbReference type="InterPro" id="IPR005467">
    <property type="entry name" value="His_kinase_dom"/>
</dbReference>
<protein>
    <recommendedName>
        <fullName evidence="2">histidine kinase</fullName>
        <ecNumber evidence="2">2.7.13.3</ecNumber>
    </recommendedName>
</protein>
<dbReference type="GO" id="GO:0005886">
    <property type="term" value="C:plasma membrane"/>
    <property type="evidence" value="ECO:0007669"/>
    <property type="project" value="TreeGrafter"/>
</dbReference>
<keyword evidence="5" id="KW-0418">Kinase</keyword>
<feature type="region of interest" description="Disordered" evidence="7">
    <location>
        <begin position="396"/>
        <end position="507"/>
    </location>
</feature>